<dbReference type="AlphaFoldDB" id="A0A0V0HLF9"/>
<feature type="compositionally biased region" description="Polar residues" evidence="1">
    <location>
        <begin position="14"/>
        <end position="26"/>
    </location>
</feature>
<organism evidence="2">
    <name type="scientific">Solanum chacoense</name>
    <name type="common">Chaco potato</name>
    <dbReference type="NCBI Taxonomy" id="4108"/>
    <lineage>
        <taxon>Eukaryota</taxon>
        <taxon>Viridiplantae</taxon>
        <taxon>Streptophyta</taxon>
        <taxon>Embryophyta</taxon>
        <taxon>Tracheophyta</taxon>
        <taxon>Spermatophyta</taxon>
        <taxon>Magnoliopsida</taxon>
        <taxon>eudicotyledons</taxon>
        <taxon>Gunneridae</taxon>
        <taxon>Pentapetalae</taxon>
        <taxon>asterids</taxon>
        <taxon>lamiids</taxon>
        <taxon>Solanales</taxon>
        <taxon>Solanaceae</taxon>
        <taxon>Solanoideae</taxon>
        <taxon>Solaneae</taxon>
        <taxon>Solanum</taxon>
    </lineage>
</organism>
<proteinExistence type="predicted"/>
<evidence type="ECO:0000313" key="2">
    <source>
        <dbReference type="EMBL" id="JAP20374.1"/>
    </source>
</evidence>
<dbReference type="EMBL" id="GEDG01018926">
    <property type="protein sequence ID" value="JAP20374.1"/>
    <property type="molecule type" value="Transcribed_RNA"/>
</dbReference>
<name>A0A0V0HLF9_SOLCH</name>
<accession>A0A0V0HLF9</accession>
<reference evidence="2" key="1">
    <citation type="submission" date="2015-12" db="EMBL/GenBank/DDBJ databases">
        <title>Gene expression during late stages of embryo sac development: a critical building block for successful pollen-pistil interactions.</title>
        <authorList>
            <person name="Liu Y."/>
            <person name="Joly V."/>
            <person name="Sabar M."/>
            <person name="Matton D.P."/>
        </authorList>
    </citation>
    <scope>NUCLEOTIDE SEQUENCE</scope>
</reference>
<evidence type="ECO:0000256" key="1">
    <source>
        <dbReference type="SAM" id="MobiDB-lite"/>
    </source>
</evidence>
<sequence>MQKGDAGPIDLDKTTTTLEPDKTSSGGLFVPGKERVVFKPSERKSLLGLDALAIAKRGGATVESEFKVPRERLASFASSLDEDEESSAASGIDELGHTASNVSRNNVQRRYRESYASETSVSGTSFLTLFSFYIRGFISLVNSNFIKKTLML</sequence>
<protein>
    <submittedName>
        <fullName evidence="2">Putative ovule protein</fullName>
    </submittedName>
</protein>
<feature type="region of interest" description="Disordered" evidence="1">
    <location>
        <begin position="1"/>
        <end position="30"/>
    </location>
</feature>